<proteinExistence type="predicted"/>
<accession>A0A1H7TLH7</accession>
<dbReference type="Proteomes" id="UP000198521">
    <property type="component" value="Unassembled WGS sequence"/>
</dbReference>
<name>A0A1H7TLH7_AQUAM</name>
<evidence type="ECO:0000313" key="2">
    <source>
        <dbReference type="Proteomes" id="UP000198521"/>
    </source>
</evidence>
<dbReference type="OrthoDB" id="1163680at2"/>
<dbReference type="RefSeq" id="WP_091410811.1">
    <property type="nucleotide sequence ID" value="NZ_FOAB01000006.1"/>
</dbReference>
<gene>
    <name evidence="1" type="ORF">SAMN04487910_3482</name>
</gene>
<organism evidence="1 2">
    <name type="scientific">Aquimarina amphilecti</name>
    <dbReference type="NCBI Taxonomy" id="1038014"/>
    <lineage>
        <taxon>Bacteria</taxon>
        <taxon>Pseudomonadati</taxon>
        <taxon>Bacteroidota</taxon>
        <taxon>Flavobacteriia</taxon>
        <taxon>Flavobacteriales</taxon>
        <taxon>Flavobacteriaceae</taxon>
        <taxon>Aquimarina</taxon>
    </lineage>
</organism>
<protein>
    <submittedName>
        <fullName evidence="1">Uncharacterized protein</fullName>
    </submittedName>
</protein>
<reference evidence="1 2" key="1">
    <citation type="submission" date="2016-10" db="EMBL/GenBank/DDBJ databases">
        <authorList>
            <person name="de Groot N.N."/>
        </authorList>
    </citation>
    <scope>NUCLEOTIDE SEQUENCE [LARGE SCALE GENOMIC DNA]</scope>
    <source>
        <strain evidence="1 2">DSM 25232</strain>
    </source>
</reference>
<dbReference type="EMBL" id="FOAB01000006">
    <property type="protein sequence ID" value="SEL85349.1"/>
    <property type="molecule type" value="Genomic_DNA"/>
</dbReference>
<dbReference type="AlphaFoldDB" id="A0A1H7TLH7"/>
<evidence type="ECO:0000313" key="1">
    <source>
        <dbReference type="EMBL" id="SEL85349.1"/>
    </source>
</evidence>
<sequence>MSSISNDQMVVEILNFFYPKNSISEHDVTEQLGDLAAEMYAEALEASASMHLVPRPTYTPSLSWLVKEGVKTFWRSRGEDEIYESVRVTVALKYKSKHQMSKLGI</sequence>
<keyword evidence="2" id="KW-1185">Reference proteome</keyword>